<evidence type="ECO:0000256" key="2">
    <source>
        <dbReference type="ARBA" id="ARBA00022801"/>
    </source>
</evidence>
<dbReference type="EMBL" id="LFIW01001898">
    <property type="protein sequence ID" value="KZL80497.1"/>
    <property type="molecule type" value="Genomic_DNA"/>
</dbReference>
<dbReference type="SUPFAM" id="SSF53474">
    <property type="entry name" value="alpha/beta-Hydrolases"/>
    <property type="match status" value="1"/>
</dbReference>
<dbReference type="InterPro" id="IPR029058">
    <property type="entry name" value="AB_hydrolase_fold"/>
</dbReference>
<dbReference type="ESTHER" id="9pezi-a0a167at67">
    <property type="family name" value="Fungal_carboxylesterase_lipase"/>
</dbReference>
<evidence type="ECO:0000256" key="1">
    <source>
        <dbReference type="ARBA" id="ARBA00005964"/>
    </source>
</evidence>
<dbReference type="Gene3D" id="3.40.50.1820">
    <property type="entry name" value="alpha/beta hydrolase"/>
    <property type="match status" value="1"/>
</dbReference>
<sequence>MKAQNLLLFSASASATDSPTATISSGLIQGASTTLPNASLAVNKFLGVPYAIPTRRFSLPEPPVPWVDMFNATDFGPACLQNFGINELGPRAELIQNLFNNPPAPESVDCLSINIFAPATPSPDAGFAVLVFIPGGGWQLGHGRSDLSAFAAYENIIAVTLNYRTNGTTPSHSTHLGLQLITVVFGFPSSPDIPLTERNLGLHDQRFALSWVQANIASFGGDPSKVTIWGESAGSFSVDHHLKAYADEASPPFRAAVMSSGQTNFGPLSVPSTGNKSWTELSATVGCGNVTDGLNCMRGVPAETLVAAMHDHPTLFGPQVDNLTVLSRPSELWRNGKVVKVPILTGTVAEEGRGLVNDQVNMTAFLDAYLPPLLVPKEARDAILSVYRSDPKLVKNFDVAAAIYTDFFWSCPQSILASTAASNKISTWRYHFNTSILNLLPDEYSWLGKFHGSDLILLFSNPGTTPLTPQSYAVYEYFRGAIARFVKNPFAGPGWPAVGSANVSLDVAILGDVGDVPGVMAMSNATVLEERCKLYEKIWPLLEPASA</sequence>
<evidence type="ECO:0000313" key="6">
    <source>
        <dbReference type="Proteomes" id="UP000076584"/>
    </source>
</evidence>
<dbReference type="InterPro" id="IPR050654">
    <property type="entry name" value="AChE-related_enzymes"/>
</dbReference>
<proteinExistence type="inferred from homology"/>
<dbReference type="PANTHER" id="PTHR43918">
    <property type="entry name" value="ACETYLCHOLINESTERASE"/>
    <property type="match status" value="1"/>
</dbReference>
<evidence type="ECO:0000256" key="3">
    <source>
        <dbReference type="RuleBase" id="RU361235"/>
    </source>
</evidence>
<feature type="domain" description="Carboxylesterase type B" evidence="4">
    <location>
        <begin position="18"/>
        <end position="488"/>
    </location>
</feature>
<name>A0A167AT67_COLIC</name>
<evidence type="ECO:0000313" key="5">
    <source>
        <dbReference type="EMBL" id="KZL80497.1"/>
    </source>
</evidence>
<dbReference type="InterPro" id="IPR002018">
    <property type="entry name" value="CarbesteraseB"/>
</dbReference>
<dbReference type="Proteomes" id="UP000076584">
    <property type="component" value="Unassembled WGS sequence"/>
</dbReference>
<comment type="similarity">
    <text evidence="1 3">Belongs to the type-B carboxylesterase/lipase family.</text>
</comment>
<dbReference type="STRING" id="1573173.A0A167AT67"/>
<dbReference type="GO" id="GO:0052689">
    <property type="term" value="F:carboxylic ester hydrolase activity"/>
    <property type="evidence" value="ECO:0007669"/>
    <property type="project" value="TreeGrafter"/>
</dbReference>
<reference evidence="5 6" key="1">
    <citation type="submission" date="2015-06" db="EMBL/GenBank/DDBJ databases">
        <title>Survival trade-offs in plant roots during colonization by closely related pathogenic and mutualistic fungi.</title>
        <authorList>
            <person name="Hacquard S."/>
            <person name="Kracher B."/>
            <person name="Hiruma K."/>
            <person name="Weinman A."/>
            <person name="Muench P."/>
            <person name="Garrido Oter R."/>
            <person name="Ver Loren van Themaat E."/>
            <person name="Dallerey J.-F."/>
            <person name="Damm U."/>
            <person name="Henrissat B."/>
            <person name="Lespinet O."/>
            <person name="Thon M."/>
            <person name="Kemen E."/>
            <person name="McHardy A.C."/>
            <person name="Schulze-Lefert P."/>
            <person name="O'Connell R.J."/>
        </authorList>
    </citation>
    <scope>NUCLEOTIDE SEQUENCE [LARGE SCALE GENOMIC DNA]</scope>
    <source>
        <strain evidence="5 6">MAFF 238704</strain>
    </source>
</reference>
<accession>A0A167AT67</accession>
<evidence type="ECO:0000259" key="4">
    <source>
        <dbReference type="Pfam" id="PF00135"/>
    </source>
</evidence>
<keyword evidence="2 3" id="KW-0378">Hydrolase</keyword>
<comment type="caution">
    <text evidence="5">The sequence shown here is derived from an EMBL/GenBank/DDBJ whole genome shotgun (WGS) entry which is preliminary data.</text>
</comment>
<dbReference type="InterPro" id="IPR019826">
    <property type="entry name" value="Carboxylesterase_B_AS"/>
</dbReference>
<protein>
    <recommendedName>
        <fullName evidence="3">Carboxylic ester hydrolase</fullName>
        <ecNumber evidence="3">3.1.1.-</ecNumber>
    </recommendedName>
</protein>
<dbReference type="PANTHER" id="PTHR43918:SF4">
    <property type="entry name" value="CARBOXYLIC ESTER HYDROLASE"/>
    <property type="match status" value="1"/>
</dbReference>
<gene>
    <name evidence="5" type="ORF">CI238_08823</name>
</gene>
<dbReference type="PROSITE" id="PS00122">
    <property type="entry name" value="CARBOXYLESTERASE_B_1"/>
    <property type="match status" value="1"/>
</dbReference>
<dbReference type="Pfam" id="PF00135">
    <property type="entry name" value="COesterase"/>
    <property type="match status" value="1"/>
</dbReference>
<dbReference type="EC" id="3.1.1.-" evidence="3"/>
<keyword evidence="6" id="KW-1185">Reference proteome</keyword>
<organism evidence="5 6">
    <name type="scientific">Colletotrichum incanum</name>
    <name type="common">Soybean anthracnose fungus</name>
    <dbReference type="NCBI Taxonomy" id="1573173"/>
    <lineage>
        <taxon>Eukaryota</taxon>
        <taxon>Fungi</taxon>
        <taxon>Dikarya</taxon>
        <taxon>Ascomycota</taxon>
        <taxon>Pezizomycotina</taxon>
        <taxon>Sordariomycetes</taxon>
        <taxon>Hypocreomycetidae</taxon>
        <taxon>Glomerellales</taxon>
        <taxon>Glomerellaceae</taxon>
        <taxon>Colletotrichum</taxon>
        <taxon>Colletotrichum spaethianum species complex</taxon>
    </lineage>
</organism>
<dbReference type="AlphaFoldDB" id="A0A167AT67"/>